<dbReference type="EMBL" id="VSSQ01000495">
    <property type="protein sequence ID" value="MPL96110.1"/>
    <property type="molecule type" value="Genomic_DNA"/>
</dbReference>
<dbReference type="PANTHER" id="PTHR30189">
    <property type="entry name" value="LPS-ASSEMBLY PROTEIN"/>
    <property type="match status" value="1"/>
</dbReference>
<accession>A0A644VY94</accession>
<protein>
    <recommendedName>
        <fullName evidence="2">LPS-assembly protein LptD</fullName>
    </recommendedName>
</protein>
<proteinExistence type="predicted"/>
<gene>
    <name evidence="1" type="ORF">SDC9_42285</name>
</gene>
<dbReference type="InterPro" id="IPR050218">
    <property type="entry name" value="LptD"/>
</dbReference>
<reference evidence="1" key="1">
    <citation type="submission" date="2019-08" db="EMBL/GenBank/DDBJ databases">
        <authorList>
            <person name="Kucharzyk K."/>
            <person name="Murdoch R.W."/>
            <person name="Higgins S."/>
            <person name="Loffler F."/>
        </authorList>
    </citation>
    <scope>NUCLEOTIDE SEQUENCE</scope>
</reference>
<comment type="caution">
    <text evidence="1">The sequence shown here is derived from an EMBL/GenBank/DDBJ whole genome shotgun (WGS) entry which is preliminary data.</text>
</comment>
<dbReference type="GO" id="GO:1990351">
    <property type="term" value="C:transporter complex"/>
    <property type="evidence" value="ECO:0007669"/>
    <property type="project" value="TreeGrafter"/>
</dbReference>
<dbReference type="AlphaFoldDB" id="A0A644VY94"/>
<evidence type="ECO:0000313" key="1">
    <source>
        <dbReference type="EMBL" id="MPL96110.1"/>
    </source>
</evidence>
<dbReference type="PANTHER" id="PTHR30189:SF1">
    <property type="entry name" value="LPS-ASSEMBLY PROTEIN LPTD"/>
    <property type="match status" value="1"/>
</dbReference>
<name>A0A644VY94_9ZZZZ</name>
<organism evidence="1">
    <name type="scientific">bioreactor metagenome</name>
    <dbReference type="NCBI Taxonomy" id="1076179"/>
    <lineage>
        <taxon>unclassified sequences</taxon>
        <taxon>metagenomes</taxon>
        <taxon>ecological metagenomes</taxon>
    </lineage>
</organism>
<evidence type="ECO:0008006" key="2">
    <source>
        <dbReference type="Google" id="ProtNLM"/>
    </source>
</evidence>
<sequence length="1037" mass="116469">MRKAERKQKRIVCVFALIFIMGSVLHAQTDNLMLALSIQQADEGTLQEMARLRDITAADVKDLRQQLLAYHNLDVASIPLQEGKDRQYEMTILHADELSTDGASSLVQLQGNVVISFKLEGESKEKRLSAQKMLIDLEHTMLSAQGSVSYEDPTIDSALQDVDASIITLDWSNSTLFIRGATTQSEKTNSEDQKITLFTSGTQITYDGNASSLLYTDGWIGTRKEESLSSIRAKQLMFLPGGDLMVHRASLHVGRVPVFWTPFFLFPGNRMTGNPAMGFASERGMFVSTSFELFGTNPKLSESEKSSFASLLSASNSQALFPDGILYTPRERETGFQSWARLSGSYLTFLADAYELAGLHTGLTGHISLFEKKLSIDIHDSLALYADGKDVLAAYSDVPVYRYYGEHTLKLDTNLLDVRLDLPYYSDPKVKRLYANRLSMFSFDAPLGKAQEFPTDFNNDITSYTWKLAGSFSLPKTALSPYLNSLNISNLSAQAKWDWQKEDSTYSYVLKNVVIPELQANISGSLLSLSSPIEAKKAEKVQTASLELPPLVPKAYETGLSDAQKSKVGANRNLSFTYSIDQKLTHSLTATTTALDWEDDAYLYSFTKGSFVLSASPHTHMLKLTQEIIPQVSVVEDQSKNVFYNQEVQLFSVTKAELPALGLSYTLSQRLYRLQETQTRTSINPVTVIVDTKEEEYAFTKDTVTVHQLKFERAVPLGNGMLTPSVTAGLYPVTQSLLPMLSYKNGPFLLSASYRWTEQDQVLKKDAMFGQVRYTLTTFTFQVDANYDLKGNPIRTRDALSVKQSMSTSLFTNKVKLSQIVSYQGLTTKNIQDWIENLTFKAEIPSVALTYVMQGQVGTLEPQKLSATISAKQLSFRLWKRRIEFRLGLDASFNFHFQDRYASSLDVVGSVGFSIAEFLDCNLSVKSSNTGFFRYYDDQGLFSFPLLWEDLLRSFDMSGNGRYHTQFNLSSISFDLVHYLGDWSLNCKYTGSVVLSNNQYNWVPTVSVFLTWNTIPELNVEEKWTQSNQEWIRTQAT</sequence>
<dbReference type="GO" id="GO:0009279">
    <property type="term" value="C:cell outer membrane"/>
    <property type="evidence" value="ECO:0007669"/>
    <property type="project" value="TreeGrafter"/>
</dbReference>